<accession>A0AAV0QUN9</accession>
<organism evidence="2 3">
    <name type="scientific">Linum tenue</name>
    <dbReference type="NCBI Taxonomy" id="586396"/>
    <lineage>
        <taxon>Eukaryota</taxon>
        <taxon>Viridiplantae</taxon>
        <taxon>Streptophyta</taxon>
        <taxon>Embryophyta</taxon>
        <taxon>Tracheophyta</taxon>
        <taxon>Spermatophyta</taxon>
        <taxon>Magnoliopsida</taxon>
        <taxon>eudicotyledons</taxon>
        <taxon>Gunneridae</taxon>
        <taxon>Pentapetalae</taxon>
        <taxon>rosids</taxon>
        <taxon>fabids</taxon>
        <taxon>Malpighiales</taxon>
        <taxon>Linaceae</taxon>
        <taxon>Linum</taxon>
    </lineage>
</organism>
<feature type="transmembrane region" description="Helical" evidence="1">
    <location>
        <begin position="80"/>
        <end position="100"/>
    </location>
</feature>
<keyword evidence="1" id="KW-1133">Transmembrane helix</keyword>
<sequence>MAVHLEPSQYVLCNRPIYPANLFPPICLLLVATANDMNGLLEQRRRAGSLHGATFLQKGRPHEHRRLSELFLQLQRQRRFMVIIFSIPGNRVIVIMVFLVHQ</sequence>
<evidence type="ECO:0000256" key="1">
    <source>
        <dbReference type="SAM" id="Phobius"/>
    </source>
</evidence>
<comment type="caution">
    <text evidence="2">The sequence shown here is derived from an EMBL/GenBank/DDBJ whole genome shotgun (WGS) entry which is preliminary data.</text>
</comment>
<keyword evidence="3" id="KW-1185">Reference proteome</keyword>
<dbReference type="AlphaFoldDB" id="A0AAV0QUN9"/>
<proteinExistence type="predicted"/>
<dbReference type="Proteomes" id="UP001154282">
    <property type="component" value="Unassembled WGS sequence"/>
</dbReference>
<evidence type="ECO:0000313" key="3">
    <source>
        <dbReference type="Proteomes" id="UP001154282"/>
    </source>
</evidence>
<keyword evidence="1" id="KW-0472">Membrane</keyword>
<feature type="non-terminal residue" evidence="2">
    <location>
        <position position="102"/>
    </location>
</feature>
<gene>
    <name evidence="2" type="ORF">LITE_LOCUS44541</name>
</gene>
<reference evidence="2" key="1">
    <citation type="submission" date="2022-08" db="EMBL/GenBank/DDBJ databases">
        <authorList>
            <person name="Gutierrez-Valencia J."/>
        </authorList>
    </citation>
    <scope>NUCLEOTIDE SEQUENCE</scope>
</reference>
<keyword evidence="1" id="KW-0812">Transmembrane</keyword>
<evidence type="ECO:0000313" key="2">
    <source>
        <dbReference type="EMBL" id="CAI0547848.1"/>
    </source>
</evidence>
<dbReference type="EMBL" id="CAMGYJ010000010">
    <property type="protein sequence ID" value="CAI0547848.1"/>
    <property type="molecule type" value="Genomic_DNA"/>
</dbReference>
<name>A0AAV0QUN9_9ROSI</name>
<protein>
    <submittedName>
        <fullName evidence="2">Uncharacterized protein</fullName>
    </submittedName>
</protein>